<dbReference type="EMBL" id="CAJNDS010002563">
    <property type="protein sequence ID" value="CAE7526635.1"/>
    <property type="molecule type" value="Genomic_DNA"/>
</dbReference>
<reference evidence="6" key="1">
    <citation type="submission" date="2021-02" db="EMBL/GenBank/DDBJ databases">
        <authorList>
            <person name="Dougan E. K."/>
            <person name="Rhodes N."/>
            <person name="Thang M."/>
            <person name="Chan C."/>
        </authorList>
    </citation>
    <scope>NUCLEOTIDE SEQUENCE</scope>
</reference>
<feature type="repeat" description="ANK" evidence="3">
    <location>
        <begin position="555"/>
        <end position="587"/>
    </location>
</feature>
<evidence type="ECO:0000256" key="5">
    <source>
        <dbReference type="SAM" id="MobiDB-lite"/>
    </source>
</evidence>
<keyword evidence="4" id="KW-0175">Coiled coil</keyword>
<dbReference type="AlphaFoldDB" id="A0A812TH79"/>
<dbReference type="PANTHER" id="PTHR24166">
    <property type="entry name" value="ROLLING PEBBLES, ISOFORM B"/>
    <property type="match status" value="1"/>
</dbReference>
<dbReference type="Pfam" id="PF13637">
    <property type="entry name" value="Ank_4"/>
    <property type="match status" value="1"/>
</dbReference>
<dbReference type="Gene3D" id="3.30.460.10">
    <property type="entry name" value="Beta Polymerase, domain 2"/>
    <property type="match status" value="1"/>
</dbReference>
<accession>A0A812TH79</accession>
<keyword evidence="2 3" id="KW-0040">ANK repeat</keyword>
<feature type="repeat" description="ANK" evidence="3">
    <location>
        <begin position="714"/>
        <end position="746"/>
    </location>
</feature>
<sequence length="969" mass="107261">MEDHDVTTILHVFRPALNLGIDEKELDAALRIVKFQAHNSFVSEMDAMRNKTCEVMASLEKLHVQLTEQTQKKVERVGEELEERMMKMLDNVAARFSGALDAYASQETGKSKGKEQPDSEADAKKDKGHPSKEDLRQKFGLADSRYDELVAELENAGDTEAKYAKALELSGGEKRLQKHKEKSEELQKKYGLHEAHRALLPPGERNARSIKVNFQPFFQTLPELFKFAEEEKHHFFDLVERVAKATNGTYAKPPLKGPERCISKAHFKYVDSAGRVEWHRLTDIVRDTLIFENLSDMYAGLQLIEQDRSVEIVELNDRFQKSLDGGYRDLQLTVRVGKGLMCELQMNTKFFLYVKETSGHRAFEVRRQLVADVTANDTGGTAKTLEWAAKQPEALEAVLAARKSPLLHIAAEKGNSDLVHLFLQHRADVNLAEDKTGRTPLHEAMSQGRSCAAWALITAGARQEAKDADGHTALTLGRLMQRMFPESEPVARCVCMLSQRLGVQELQLSTKAFEEEVRRRLMNSSELVTLAFDGDEAKVLEKLRDWKDPESQNTEGQRPLHQALAKGHLKVARHLMLYKADVWQKANGRTAVSVALEHPDGLQLLIDAHRDDEDASDLMSGSNEALFRAAQELKEMREAAQPDADDQTGVPALQLAAATDDLEALKELLDKGQDKDAKDAGGHTALMVAARHGRVECLTELLQRDADKEARDEEGRTALMLAAAKGQRDCLEALLQAGADKEAHDEEGRTALMLAAAEGQRDCLEALLQAGADKEGRDEEGNTALMLAAAEGQRDCLEALLQAGADKEAHDEEGRPPLMFAAAEGQRDCLEALLQAGADKEAHDAEGRTALMWAARCGQRDCLEALLQAGADKARARLWKTPSLSCRTELRTLIAFILWGSVLHQGVAQARATDGSFVPAVEPGRQAETCTHSNLLGCYWNLGSASVERRSDVDGVLRAESFFGRLPAS</sequence>
<organism evidence="6 7">
    <name type="scientific">Symbiodinium natans</name>
    <dbReference type="NCBI Taxonomy" id="878477"/>
    <lineage>
        <taxon>Eukaryota</taxon>
        <taxon>Sar</taxon>
        <taxon>Alveolata</taxon>
        <taxon>Dinophyceae</taxon>
        <taxon>Suessiales</taxon>
        <taxon>Symbiodiniaceae</taxon>
        <taxon>Symbiodinium</taxon>
    </lineage>
</organism>
<dbReference type="InterPro" id="IPR036770">
    <property type="entry name" value="Ankyrin_rpt-contain_sf"/>
</dbReference>
<name>A0A812TH79_9DINO</name>
<feature type="repeat" description="ANK" evidence="3">
    <location>
        <begin position="780"/>
        <end position="812"/>
    </location>
</feature>
<dbReference type="PROSITE" id="PS50088">
    <property type="entry name" value="ANK_REPEAT"/>
    <property type="match status" value="10"/>
</dbReference>
<keyword evidence="7" id="KW-1185">Reference proteome</keyword>
<comment type="caution">
    <text evidence="6">The sequence shown here is derived from an EMBL/GenBank/DDBJ whole genome shotgun (WGS) entry which is preliminary data.</text>
</comment>
<evidence type="ECO:0000256" key="1">
    <source>
        <dbReference type="ARBA" id="ARBA00022737"/>
    </source>
</evidence>
<feature type="repeat" description="ANK" evidence="3">
    <location>
        <begin position="681"/>
        <end position="713"/>
    </location>
</feature>
<dbReference type="Gene3D" id="1.25.40.20">
    <property type="entry name" value="Ankyrin repeat-containing domain"/>
    <property type="match status" value="5"/>
</dbReference>
<feature type="region of interest" description="Disordered" evidence="5">
    <location>
        <begin position="105"/>
        <end position="137"/>
    </location>
</feature>
<proteinExistence type="predicted"/>
<gene>
    <name evidence="6" type="primary">ANKRD50</name>
    <name evidence="6" type="ORF">SNAT2548_LOCUS29482</name>
</gene>
<dbReference type="InterPro" id="IPR050889">
    <property type="entry name" value="Dendritic_Spine_Reg/Scaffold"/>
</dbReference>
<evidence type="ECO:0000313" key="7">
    <source>
        <dbReference type="Proteomes" id="UP000604046"/>
    </source>
</evidence>
<dbReference type="PROSITE" id="PS50297">
    <property type="entry name" value="ANK_REP_REGION"/>
    <property type="match status" value="10"/>
</dbReference>
<dbReference type="InterPro" id="IPR043519">
    <property type="entry name" value="NT_sf"/>
</dbReference>
<keyword evidence="1" id="KW-0677">Repeat</keyword>
<dbReference type="SMART" id="SM00248">
    <property type="entry name" value="ANK"/>
    <property type="match status" value="11"/>
</dbReference>
<dbReference type="SUPFAM" id="SSF48403">
    <property type="entry name" value="Ankyrin repeat"/>
    <property type="match status" value="3"/>
</dbReference>
<dbReference type="Proteomes" id="UP000604046">
    <property type="component" value="Unassembled WGS sequence"/>
</dbReference>
<feature type="repeat" description="ANK" evidence="3">
    <location>
        <begin position="747"/>
        <end position="779"/>
    </location>
</feature>
<evidence type="ECO:0000256" key="3">
    <source>
        <dbReference type="PROSITE-ProRule" id="PRU00023"/>
    </source>
</evidence>
<dbReference type="Pfam" id="PF12796">
    <property type="entry name" value="Ank_2"/>
    <property type="match status" value="4"/>
</dbReference>
<evidence type="ECO:0000313" key="6">
    <source>
        <dbReference type="EMBL" id="CAE7526635.1"/>
    </source>
</evidence>
<feature type="repeat" description="ANK" evidence="3">
    <location>
        <begin position="813"/>
        <end position="845"/>
    </location>
</feature>
<feature type="repeat" description="ANK" evidence="3">
    <location>
        <begin position="648"/>
        <end position="680"/>
    </location>
</feature>
<evidence type="ECO:0000256" key="4">
    <source>
        <dbReference type="SAM" id="Coils"/>
    </source>
</evidence>
<feature type="repeat" description="ANK" evidence="3">
    <location>
        <begin position="436"/>
        <end position="468"/>
    </location>
</feature>
<dbReference type="OrthoDB" id="410356at2759"/>
<feature type="compositionally biased region" description="Basic and acidic residues" evidence="5">
    <location>
        <begin position="109"/>
        <end position="137"/>
    </location>
</feature>
<dbReference type="PANTHER" id="PTHR24166:SF48">
    <property type="entry name" value="PROTEIN VAPYRIN"/>
    <property type="match status" value="1"/>
</dbReference>
<dbReference type="InterPro" id="IPR002110">
    <property type="entry name" value="Ankyrin_rpt"/>
</dbReference>
<protein>
    <submittedName>
        <fullName evidence="6">ANKRD50 protein</fullName>
    </submittedName>
</protein>
<feature type="coiled-coil region" evidence="4">
    <location>
        <begin position="169"/>
        <end position="196"/>
    </location>
</feature>
<dbReference type="SUPFAM" id="SSF81301">
    <property type="entry name" value="Nucleotidyltransferase"/>
    <property type="match status" value="1"/>
</dbReference>
<evidence type="ECO:0000256" key="2">
    <source>
        <dbReference type="ARBA" id="ARBA00023043"/>
    </source>
</evidence>
<feature type="repeat" description="ANK" evidence="3">
    <location>
        <begin position="846"/>
        <end position="872"/>
    </location>
</feature>
<feature type="repeat" description="ANK" evidence="3">
    <location>
        <begin position="402"/>
        <end position="434"/>
    </location>
</feature>